<accession>A0A3E0HAJ4</accession>
<dbReference type="NCBIfam" id="NF041023">
    <property type="entry name" value="PP0621_fam"/>
    <property type="match status" value="1"/>
</dbReference>
<protein>
    <recommendedName>
        <fullName evidence="4">TRASH domain-containing protein</fullName>
    </recommendedName>
</protein>
<proteinExistence type="predicted"/>
<sequence length="91" mass="10401">MLGIIRLIILLALGWLAYRYIRRFLALDKPAERDATSSDSRPEAGNQSLPMQRCAQCQVHLPEGESTRSSGHYFCSDEHRDAWLEANPKDR</sequence>
<gene>
    <name evidence="2" type="ORF">DFR26_0761</name>
</gene>
<dbReference type="InterPro" id="IPR049708">
    <property type="entry name" value="PP0621-like"/>
</dbReference>
<dbReference type="EMBL" id="QUNR01000001">
    <property type="protein sequence ID" value="REH40560.1"/>
    <property type="molecule type" value="Genomic_DNA"/>
</dbReference>
<evidence type="ECO:0000313" key="2">
    <source>
        <dbReference type="EMBL" id="REH40560.1"/>
    </source>
</evidence>
<feature type="compositionally biased region" description="Basic and acidic residues" evidence="1">
    <location>
        <begin position="31"/>
        <end position="42"/>
    </location>
</feature>
<dbReference type="AlphaFoldDB" id="A0A3E0HAJ4"/>
<evidence type="ECO:0008006" key="4">
    <source>
        <dbReference type="Google" id="ProtNLM"/>
    </source>
</evidence>
<keyword evidence="3" id="KW-1185">Reference proteome</keyword>
<name>A0A3E0HAJ4_9GAMM</name>
<organism evidence="2 3">
    <name type="scientific">Paraperlucidibaca baekdonensis</name>
    <dbReference type="NCBI Taxonomy" id="748120"/>
    <lineage>
        <taxon>Bacteria</taxon>
        <taxon>Pseudomonadati</taxon>
        <taxon>Pseudomonadota</taxon>
        <taxon>Gammaproteobacteria</taxon>
        <taxon>Moraxellales</taxon>
        <taxon>Moraxellaceae</taxon>
        <taxon>Paraperlucidibaca</taxon>
    </lineage>
</organism>
<reference evidence="2 3" key="1">
    <citation type="submission" date="2018-08" db="EMBL/GenBank/DDBJ databases">
        <title>Genomic Encyclopedia of Type Strains, Phase IV (KMG-IV): sequencing the most valuable type-strain genomes for metagenomic binning, comparative biology and taxonomic classification.</title>
        <authorList>
            <person name="Goeker M."/>
        </authorList>
    </citation>
    <scope>NUCLEOTIDE SEQUENCE [LARGE SCALE GENOMIC DNA]</scope>
    <source>
        <strain evidence="2 3">DSM 26022</strain>
    </source>
</reference>
<evidence type="ECO:0000313" key="3">
    <source>
        <dbReference type="Proteomes" id="UP000256774"/>
    </source>
</evidence>
<dbReference type="OrthoDB" id="9814432at2"/>
<dbReference type="RefSeq" id="WP_116207583.1">
    <property type="nucleotide sequence ID" value="NZ_QUNR01000001.1"/>
</dbReference>
<comment type="caution">
    <text evidence="2">The sequence shown here is derived from an EMBL/GenBank/DDBJ whole genome shotgun (WGS) entry which is preliminary data.</text>
</comment>
<feature type="region of interest" description="Disordered" evidence="1">
    <location>
        <begin position="31"/>
        <end position="50"/>
    </location>
</feature>
<dbReference type="Proteomes" id="UP000256774">
    <property type="component" value="Unassembled WGS sequence"/>
</dbReference>
<evidence type="ECO:0000256" key="1">
    <source>
        <dbReference type="SAM" id="MobiDB-lite"/>
    </source>
</evidence>